<feature type="transmembrane region" description="Helical" evidence="9">
    <location>
        <begin position="563"/>
        <end position="583"/>
    </location>
</feature>
<feature type="transmembrane region" description="Helical" evidence="9">
    <location>
        <begin position="529"/>
        <end position="551"/>
    </location>
</feature>
<dbReference type="GO" id="GO:0005886">
    <property type="term" value="C:plasma membrane"/>
    <property type="evidence" value="ECO:0007669"/>
    <property type="project" value="UniProtKB-SubCell"/>
</dbReference>
<comment type="caution">
    <text evidence="11">The sequence shown here is derived from an EMBL/GenBank/DDBJ whole genome shotgun (WGS) entry which is preliminary data.</text>
</comment>
<evidence type="ECO:0000256" key="1">
    <source>
        <dbReference type="ARBA" id="ARBA00004651"/>
    </source>
</evidence>
<dbReference type="GO" id="GO:0009103">
    <property type="term" value="P:lipopolysaccharide biosynthetic process"/>
    <property type="evidence" value="ECO:0007669"/>
    <property type="project" value="UniProtKB-ARBA"/>
</dbReference>
<evidence type="ECO:0000256" key="6">
    <source>
        <dbReference type="ARBA" id="ARBA00022989"/>
    </source>
</evidence>
<accession>A0A2S7U4Z2</accession>
<feature type="transmembrane region" description="Helical" evidence="9">
    <location>
        <begin position="899"/>
        <end position="922"/>
    </location>
</feature>
<feature type="transmembrane region" description="Helical" evidence="9">
    <location>
        <begin position="677"/>
        <end position="695"/>
    </location>
</feature>
<dbReference type="InterPro" id="IPR050297">
    <property type="entry name" value="LipidA_mod_glycosyltrf_83"/>
</dbReference>
<keyword evidence="6 9" id="KW-1133">Transmembrane helix</keyword>
<dbReference type="AlphaFoldDB" id="A0A2S7U4Z2"/>
<evidence type="ECO:0000256" key="4">
    <source>
        <dbReference type="ARBA" id="ARBA00022679"/>
    </source>
</evidence>
<reference evidence="11 12" key="1">
    <citation type="submission" date="2016-12" db="EMBL/GenBank/DDBJ databases">
        <title>Study of bacterial adaptation to deep sea.</title>
        <authorList>
            <person name="Song J."/>
            <person name="Yoshizawa S."/>
            <person name="Kogure K."/>
        </authorList>
    </citation>
    <scope>NUCLEOTIDE SEQUENCE [LARGE SCALE GENOMIC DNA]</scope>
    <source>
        <strain evidence="11 12">SAORIC-165</strain>
    </source>
</reference>
<evidence type="ECO:0000259" key="10">
    <source>
        <dbReference type="Pfam" id="PF13231"/>
    </source>
</evidence>
<dbReference type="Gene3D" id="2.60.120.260">
    <property type="entry name" value="Galactose-binding domain-like"/>
    <property type="match status" value="2"/>
</dbReference>
<name>A0A2S7U4Z2_9BACT</name>
<sequence>MLMVTLKKIKASKSSLWAVLAVVLSWLFLAGEYGPEGNLYSYRAPDSAHWISCSDVDQYTGCFRYDLDLEAEARHAWLAVVSEGGYELLCNGNPIGAQGYWRPTRIFQNGLTESGQRVVRSEPIVAYNFPREYQWSGHDNTKLVTFFDLTPYLHKGKNSICLEAEGRTTQPTVLAFGEVTTKDGTLVELVTNKNWVAEPVPRGLGRNSWAKPLYSVSHWSAAQVVAGKQRSFLSAVPEGTYEKPFSSHWIQPVRDAAGRFPGEVEAQFSLQHPERAYLRLASHGDFWLWVNDVRVEVSGSSKGLYNGGEWGVKWTGRRPLAMPFVMLDPDEAESFFVGKRFENPRHGDPTINDFKSYENTHNRTRDRPNQSGGNLDDDRSEEERGRLQDPYGFYEETDASLPQSLARPSASVQYHGYDIGAYLRDGQNSIRIKLVDREDFGYDGSQPLNFALDGIVRQSNTVDFSLGELTWMATGAASPMTAYRVKPSDLSVLDFYATNQPSANKWWEIALAIGALALLVIIGRSNRALTHWCLVYTCILGLIALLVFSFAERSEYVWFLAESRGPLFVGLAGVVSFGVFYVGKKWQVSGRGRRSSTTIMVLLLVLVFMLRAWMVHYQPIDDDEYASIQAVLAIAETGTPSLAGDIWYSRSPLYHYVAAGVVKVFGPNIWSLRLYSVVLSVVTGWVVWLLAMRFFKDRWVASASLLVFAVHPFLIFSGHIARFYQQQQLMVLLMVYLFIEGFIVRRGIWYRVGAILLFSFAVLSQEISVIFVPVFLITYLLFGRGVALKWDIKAVIYMAIAGVLIVADVLLFKVKCITESVGVSPNIEATVAPTFWELGNILSMFIGYSRLHVVLALFYFFSFVYSIRRGSKIVITLHVFLLVSICTFNFLITSVSFRYMYSIIPLWILLGVHGVSVFSRLLASQTNRRVAMTMRWIVIGVVIASMSPWRIAGSYREKILGDPISSLAYVRGEMRKSDKIMITEPHPHAAKIELGKVDYDLVVPILFDYTYRKDGVLHDRNGDARVVNRLADLQRIFVEDNRVWIIINREKFRSRKKNIRWEYPGAREELFIRQNCELKYRSYLWSVYLWDQSLGKFETFRKEPGSWIE</sequence>
<proteinExistence type="predicted"/>
<evidence type="ECO:0000256" key="2">
    <source>
        <dbReference type="ARBA" id="ARBA00022475"/>
    </source>
</evidence>
<evidence type="ECO:0000313" key="12">
    <source>
        <dbReference type="Proteomes" id="UP000239907"/>
    </source>
</evidence>
<evidence type="ECO:0000256" key="9">
    <source>
        <dbReference type="SAM" id="Phobius"/>
    </source>
</evidence>
<feature type="transmembrane region" description="Helical" evidence="9">
    <location>
        <begin position="701"/>
        <end position="717"/>
    </location>
</feature>
<keyword evidence="2" id="KW-1003">Cell membrane</keyword>
<dbReference type="Pfam" id="PF13231">
    <property type="entry name" value="PMT_2"/>
    <property type="match status" value="1"/>
</dbReference>
<dbReference type="InterPro" id="IPR038731">
    <property type="entry name" value="RgtA/B/C-like"/>
</dbReference>
<keyword evidence="3" id="KW-0328">Glycosyltransferase</keyword>
<keyword evidence="4" id="KW-0808">Transferase</keyword>
<feature type="compositionally biased region" description="Basic and acidic residues" evidence="8">
    <location>
        <begin position="355"/>
        <end position="368"/>
    </location>
</feature>
<feature type="region of interest" description="Disordered" evidence="8">
    <location>
        <begin position="340"/>
        <end position="385"/>
    </location>
</feature>
<feature type="transmembrane region" description="Helical" evidence="9">
    <location>
        <begin position="506"/>
        <end position="522"/>
    </location>
</feature>
<keyword evidence="12" id="KW-1185">Reference proteome</keyword>
<feature type="transmembrane region" description="Helical" evidence="9">
    <location>
        <begin position="754"/>
        <end position="782"/>
    </location>
</feature>
<dbReference type="GO" id="GO:0016763">
    <property type="term" value="F:pentosyltransferase activity"/>
    <property type="evidence" value="ECO:0007669"/>
    <property type="project" value="TreeGrafter"/>
</dbReference>
<dbReference type="Proteomes" id="UP000239907">
    <property type="component" value="Unassembled WGS sequence"/>
</dbReference>
<dbReference type="PANTHER" id="PTHR33908">
    <property type="entry name" value="MANNOSYLTRANSFERASE YKCB-RELATED"/>
    <property type="match status" value="1"/>
</dbReference>
<protein>
    <recommendedName>
        <fullName evidence="10">Glycosyltransferase RgtA/B/C/D-like domain-containing protein</fullName>
    </recommendedName>
</protein>
<dbReference type="EMBL" id="MQWA01000001">
    <property type="protein sequence ID" value="PQJ29392.1"/>
    <property type="molecule type" value="Genomic_DNA"/>
</dbReference>
<evidence type="ECO:0000256" key="5">
    <source>
        <dbReference type="ARBA" id="ARBA00022692"/>
    </source>
</evidence>
<evidence type="ECO:0000313" key="11">
    <source>
        <dbReference type="EMBL" id="PQJ29392.1"/>
    </source>
</evidence>
<gene>
    <name evidence="11" type="ORF">BSZ32_13455</name>
</gene>
<feature type="transmembrane region" description="Helical" evidence="9">
    <location>
        <begin position="595"/>
        <end position="614"/>
    </location>
</feature>
<feature type="transmembrane region" description="Helical" evidence="9">
    <location>
        <begin position="934"/>
        <end position="952"/>
    </location>
</feature>
<feature type="transmembrane region" description="Helical" evidence="9">
    <location>
        <begin position="794"/>
        <end position="812"/>
    </location>
</feature>
<keyword evidence="5 9" id="KW-0812">Transmembrane</keyword>
<feature type="transmembrane region" description="Helical" evidence="9">
    <location>
        <begin position="729"/>
        <end position="748"/>
    </location>
</feature>
<feature type="domain" description="Glycosyltransferase RgtA/B/C/D-like" evidence="10">
    <location>
        <begin position="650"/>
        <end position="807"/>
    </location>
</feature>
<evidence type="ECO:0000256" key="8">
    <source>
        <dbReference type="SAM" id="MobiDB-lite"/>
    </source>
</evidence>
<feature type="transmembrane region" description="Helical" evidence="9">
    <location>
        <begin position="841"/>
        <end position="861"/>
    </location>
</feature>
<evidence type="ECO:0000256" key="7">
    <source>
        <dbReference type="ARBA" id="ARBA00023136"/>
    </source>
</evidence>
<feature type="transmembrane region" description="Helical" evidence="9">
    <location>
        <begin position="873"/>
        <end position="893"/>
    </location>
</feature>
<organism evidence="11 12">
    <name type="scientific">Rubritalea profundi</name>
    <dbReference type="NCBI Taxonomy" id="1658618"/>
    <lineage>
        <taxon>Bacteria</taxon>
        <taxon>Pseudomonadati</taxon>
        <taxon>Verrucomicrobiota</taxon>
        <taxon>Verrucomicrobiia</taxon>
        <taxon>Verrucomicrobiales</taxon>
        <taxon>Rubritaleaceae</taxon>
        <taxon>Rubritalea</taxon>
    </lineage>
</organism>
<comment type="subcellular location">
    <subcellularLocation>
        <location evidence="1">Cell membrane</location>
        <topology evidence="1">Multi-pass membrane protein</topology>
    </subcellularLocation>
</comment>
<evidence type="ECO:0000256" key="3">
    <source>
        <dbReference type="ARBA" id="ARBA00022676"/>
    </source>
</evidence>
<keyword evidence="7 9" id="KW-0472">Membrane</keyword>
<dbReference type="PANTHER" id="PTHR33908:SF11">
    <property type="entry name" value="MEMBRANE PROTEIN"/>
    <property type="match status" value="1"/>
</dbReference>